<organism evidence="2 3">
    <name type="scientific">Dermatophagoides pteronyssinus</name>
    <name type="common">European house dust mite</name>
    <dbReference type="NCBI Taxonomy" id="6956"/>
    <lineage>
        <taxon>Eukaryota</taxon>
        <taxon>Metazoa</taxon>
        <taxon>Ecdysozoa</taxon>
        <taxon>Arthropoda</taxon>
        <taxon>Chelicerata</taxon>
        <taxon>Arachnida</taxon>
        <taxon>Acari</taxon>
        <taxon>Acariformes</taxon>
        <taxon>Sarcoptiformes</taxon>
        <taxon>Astigmata</taxon>
        <taxon>Psoroptidia</taxon>
        <taxon>Analgoidea</taxon>
        <taxon>Pyroglyphidae</taxon>
        <taxon>Dermatophagoidinae</taxon>
        <taxon>Dermatophagoides</taxon>
    </lineage>
</organism>
<evidence type="ECO:0000313" key="3">
    <source>
        <dbReference type="RefSeq" id="XP_027196893.1"/>
    </source>
</evidence>
<dbReference type="InParanoid" id="A0A6P6XVB4"/>
<sequence>MKSIHILSTILLVIILIDSIQSAGIKTKSMFNFINNKKSLSEDVEKFIEKLIDECILNEDTSDSHYNKFCYEFVKEEFPELSVSNFYNYFYECVDECKKLHDIYADD</sequence>
<dbReference type="KEGG" id="dpte:113791328"/>
<accession>A0A6P6XVB4</accession>
<feature type="chain" id="PRO_5027871767" evidence="1">
    <location>
        <begin position="23"/>
        <end position="107"/>
    </location>
</feature>
<dbReference type="RefSeq" id="XP_027196893.1">
    <property type="nucleotide sequence ID" value="XM_027341092.1"/>
</dbReference>
<evidence type="ECO:0000313" key="2">
    <source>
        <dbReference type="Proteomes" id="UP000515146"/>
    </source>
</evidence>
<reference evidence="3" key="1">
    <citation type="submission" date="2025-08" db="UniProtKB">
        <authorList>
            <consortium name="RefSeq"/>
        </authorList>
    </citation>
    <scope>IDENTIFICATION</scope>
    <source>
        <strain evidence="3">Airmid</strain>
    </source>
</reference>
<proteinExistence type="predicted"/>
<dbReference type="Proteomes" id="UP000515146">
    <property type="component" value="Unplaced"/>
</dbReference>
<dbReference type="AlphaFoldDB" id="A0A6P6XVB4"/>
<protein>
    <submittedName>
        <fullName evidence="3">Uncharacterized protein LOC113791328</fullName>
    </submittedName>
</protein>
<gene>
    <name evidence="3" type="primary">LOC113791328</name>
</gene>
<keyword evidence="2" id="KW-1185">Reference proteome</keyword>
<keyword evidence="1" id="KW-0732">Signal</keyword>
<feature type="signal peptide" evidence="1">
    <location>
        <begin position="1"/>
        <end position="22"/>
    </location>
</feature>
<evidence type="ECO:0000256" key="1">
    <source>
        <dbReference type="SAM" id="SignalP"/>
    </source>
</evidence>
<name>A0A6P6XVB4_DERPT</name>